<dbReference type="CDD" id="cd00006">
    <property type="entry name" value="PTS_IIA_man"/>
    <property type="match status" value="1"/>
</dbReference>
<evidence type="ECO:0000313" key="10">
    <source>
        <dbReference type="Proteomes" id="UP000008276"/>
    </source>
</evidence>
<dbReference type="Gene3D" id="3.40.50.510">
    <property type="entry name" value="Phosphotransferase system, mannose-type IIA component"/>
    <property type="match status" value="1"/>
</dbReference>
<protein>
    <submittedName>
        <fullName evidence="9">PTS system fructose subfamily IIA component</fullName>
    </submittedName>
</protein>
<dbReference type="PANTHER" id="PTHR33799:SF1">
    <property type="entry name" value="PTS SYSTEM MANNOSE-SPECIFIC EIIAB COMPONENT-RELATED"/>
    <property type="match status" value="1"/>
</dbReference>
<comment type="subcellular location">
    <subcellularLocation>
        <location evidence="1">Cytoplasm</location>
    </subcellularLocation>
</comment>
<dbReference type="SUPFAM" id="SSF53062">
    <property type="entry name" value="PTS system fructose IIA component-like"/>
    <property type="match status" value="1"/>
</dbReference>
<dbReference type="RefSeq" id="WP_014063401.1">
    <property type="nucleotide sequence ID" value="NC_015958.1"/>
</dbReference>
<dbReference type="PANTHER" id="PTHR33799">
    <property type="entry name" value="PTS PERMEASE-RELATED-RELATED"/>
    <property type="match status" value="1"/>
</dbReference>
<evidence type="ECO:0000256" key="4">
    <source>
        <dbReference type="ARBA" id="ARBA00022597"/>
    </source>
</evidence>
<dbReference type="GO" id="GO:0016301">
    <property type="term" value="F:kinase activity"/>
    <property type="evidence" value="ECO:0007669"/>
    <property type="project" value="UniProtKB-KW"/>
</dbReference>
<proteinExistence type="predicted"/>
<evidence type="ECO:0000256" key="6">
    <source>
        <dbReference type="ARBA" id="ARBA00022683"/>
    </source>
</evidence>
<dbReference type="AlphaFoldDB" id="G2MTT7"/>
<keyword evidence="5" id="KW-0808">Transferase</keyword>
<dbReference type="InterPro" id="IPR004701">
    <property type="entry name" value="PTS_EIIA_man-typ"/>
</dbReference>
<keyword evidence="3" id="KW-0963">Cytoplasm</keyword>
<keyword evidence="7" id="KW-0418">Kinase</keyword>
<evidence type="ECO:0000256" key="5">
    <source>
        <dbReference type="ARBA" id="ARBA00022679"/>
    </source>
</evidence>
<name>G2MTT7_9THEO</name>
<keyword evidence="4" id="KW-0762">Sugar transport</keyword>
<dbReference type="GO" id="GO:0009401">
    <property type="term" value="P:phosphoenolpyruvate-dependent sugar phosphotransferase system"/>
    <property type="evidence" value="ECO:0007669"/>
    <property type="project" value="UniProtKB-KW"/>
</dbReference>
<evidence type="ECO:0000256" key="3">
    <source>
        <dbReference type="ARBA" id="ARBA00022490"/>
    </source>
</evidence>
<dbReference type="KEGG" id="twi:Thewi_2119"/>
<dbReference type="InterPro" id="IPR033887">
    <property type="entry name" value="PTS_IIA_man"/>
</dbReference>
<dbReference type="HOGENOM" id="CLU_123235_1_1_9"/>
<evidence type="ECO:0000256" key="7">
    <source>
        <dbReference type="ARBA" id="ARBA00022777"/>
    </source>
</evidence>
<dbReference type="Proteomes" id="UP000008276">
    <property type="component" value="Chromosome"/>
</dbReference>
<keyword evidence="10" id="KW-1185">Reference proteome</keyword>
<evidence type="ECO:0000313" key="9">
    <source>
        <dbReference type="EMBL" id="AEM79472.1"/>
    </source>
</evidence>
<keyword evidence="2" id="KW-0813">Transport</keyword>
<dbReference type="Pfam" id="PF03610">
    <property type="entry name" value="EIIA-man"/>
    <property type="match status" value="1"/>
</dbReference>
<evidence type="ECO:0000259" key="8">
    <source>
        <dbReference type="PROSITE" id="PS51096"/>
    </source>
</evidence>
<dbReference type="PROSITE" id="PS51096">
    <property type="entry name" value="PTS_EIIA_TYPE_4"/>
    <property type="match status" value="1"/>
</dbReference>
<keyword evidence="6" id="KW-0598">Phosphotransferase system</keyword>
<dbReference type="InterPro" id="IPR051471">
    <property type="entry name" value="Bacterial_PTS_sugar_comp"/>
</dbReference>
<accession>G2MTT7</accession>
<sequence>MVGILLLTHGVLADAMIDVVNMVLGKQELTASVGLKSGDNIDDFRKKAYKYAKELDEGDGVLILTDIPGGSPANIAAEIVCYRKNVAMVTGINLPMLLETFVQRKVENLNNLANQIVTWGIDGIKVYKSEDIGGVVL</sequence>
<gene>
    <name evidence="9" type="ORF">Thewi_2119</name>
</gene>
<feature type="domain" description="PTS EIIA type-4" evidence="8">
    <location>
        <begin position="1"/>
        <end position="124"/>
    </location>
</feature>
<evidence type="ECO:0000256" key="1">
    <source>
        <dbReference type="ARBA" id="ARBA00004496"/>
    </source>
</evidence>
<organism evidence="9 10">
    <name type="scientific">Thermoanaerobacter wiegelii Rt8.B1</name>
    <dbReference type="NCBI Taxonomy" id="697303"/>
    <lineage>
        <taxon>Bacteria</taxon>
        <taxon>Bacillati</taxon>
        <taxon>Bacillota</taxon>
        <taxon>Clostridia</taxon>
        <taxon>Thermoanaerobacterales</taxon>
        <taxon>Thermoanaerobacteraceae</taxon>
        <taxon>Thermoanaerobacter</taxon>
    </lineage>
</organism>
<dbReference type="GO" id="GO:0005737">
    <property type="term" value="C:cytoplasm"/>
    <property type="evidence" value="ECO:0007669"/>
    <property type="project" value="UniProtKB-SubCell"/>
</dbReference>
<evidence type="ECO:0000256" key="2">
    <source>
        <dbReference type="ARBA" id="ARBA00022448"/>
    </source>
</evidence>
<reference evidence="9 10" key="1">
    <citation type="submission" date="2011-08" db="EMBL/GenBank/DDBJ databases">
        <title>Complete sequence of Thermoanaerobacter wiegelii Rt8.B1.</title>
        <authorList>
            <consortium name="US DOE Joint Genome Institute"/>
            <person name="Lucas S."/>
            <person name="Han J."/>
            <person name="Lapidus A."/>
            <person name="Cheng J.-F."/>
            <person name="Goodwin L."/>
            <person name="Pitluck S."/>
            <person name="Peters L."/>
            <person name="Mikhailova N."/>
            <person name="Zeytun A."/>
            <person name="Daligault H."/>
            <person name="Detter J.C."/>
            <person name="Han C."/>
            <person name="Tapia R."/>
            <person name="Land M."/>
            <person name="Hauser L."/>
            <person name="Kyrpides N."/>
            <person name="Ivanova N."/>
            <person name="Pagani I."/>
            <person name="Hemme C."/>
            <person name="Woyke T."/>
        </authorList>
    </citation>
    <scope>NUCLEOTIDE SEQUENCE [LARGE SCALE GENOMIC DNA]</scope>
    <source>
        <strain evidence="9 10">Rt8.B1</strain>
    </source>
</reference>
<dbReference type="GO" id="GO:0016020">
    <property type="term" value="C:membrane"/>
    <property type="evidence" value="ECO:0007669"/>
    <property type="project" value="InterPro"/>
</dbReference>
<dbReference type="EMBL" id="CP002991">
    <property type="protein sequence ID" value="AEM79472.1"/>
    <property type="molecule type" value="Genomic_DNA"/>
</dbReference>
<dbReference type="STRING" id="697303.Thewi_2119"/>
<dbReference type="InterPro" id="IPR036662">
    <property type="entry name" value="PTS_EIIA_man-typ_sf"/>
</dbReference>
<dbReference type="eggNOG" id="COG2893">
    <property type="taxonomic scope" value="Bacteria"/>
</dbReference>